<protein>
    <submittedName>
        <fullName evidence="2 3">Uncharacterized protein</fullName>
    </submittedName>
</protein>
<gene>
    <name evidence="2" type="ORF">PHYPA_025389</name>
</gene>
<dbReference type="InParanoid" id="A0A2K1IVZ0"/>
<evidence type="ECO:0000313" key="4">
    <source>
        <dbReference type="Proteomes" id="UP000006727"/>
    </source>
</evidence>
<dbReference type="Proteomes" id="UP000006727">
    <property type="component" value="Chromosome 20"/>
</dbReference>
<accession>A0A2K1IVZ0</accession>
<evidence type="ECO:0000313" key="3">
    <source>
        <dbReference type="EnsemblPlants" id="PAC:32947367.CDS.1"/>
    </source>
</evidence>
<name>A0A2K1IVZ0_PHYPA</name>
<keyword evidence="4" id="KW-1185">Reference proteome</keyword>
<evidence type="ECO:0000256" key="1">
    <source>
        <dbReference type="SAM" id="MobiDB-lite"/>
    </source>
</evidence>
<dbReference type="AlphaFoldDB" id="A0A2K1IVZ0"/>
<sequence length="93" mass="9944">MSLPTVSNALPSAGATTPQHSTTVTTNTATEVICSGIFILRSTIQKSETSSSDDDCRETWGWKTASGCSELQCGARGYILKVLSRLRFASGWL</sequence>
<reference evidence="2 4" key="2">
    <citation type="journal article" date="2018" name="Plant J.">
        <title>The Physcomitrella patens chromosome-scale assembly reveals moss genome structure and evolution.</title>
        <authorList>
            <person name="Lang D."/>
            <person name="Ullrich K.K."/>
            <person name="Murat F."/>
            <person name="Fuchs J."/>
            <person name="Jenkins J."/>
            <person name="Haas F.B."/>
            <person name="Piednoel M."/>
            <person name="Gundlach H."/>
            <person name="Van Bel M."/>
            <person name="Meyberg R."/>
            <person name="Vives C."/>
            <person name="Morata J."/>
            <person name="Symeonidi A."/>
            <person name="Hiss M."/>
            <person name="Muchero W."/>
            <person name="Kamisugi Y."/>
            <person name="Saleh O."/>
            <person name="Blanc G."/>
            <person name="Decker E.L."/>
            <person name="van Gessel N."/>
            <person name="Grimwood J."/>
            <person name="Hayes R.D."/>
            <person name="Graham S.W."/>
            <person name="Gunter L.E."/>
            <person name="McDaniel S.F."/>
            <person name="Hoernstein S.N.W."/>
            <person name="Larsson A."/>
            <person name="Li F.W."/>
            <person name="Perroud P.F."/>
            <person name="Phillips J."/>
            <person name="Ranjan P."/>
            <person name="Rokshar D.S."/>
            <person name="Rothfels C.J."/>
            <person name="Schneider L."/>
            <person name="Shu S."/>
            <person name="Stevenson D.W."/>
            <person name="Thummler F."/>
            <person name="Tillich M."/>
            <person name="Villarreal Aguilar J.C."/>
            <person name="Widiez T."/>
            <person name="Wong G.K."/>
            <person name="Wymore A."/>
            <person name="Zhang Y."/>
            <person name="Zimmer A.D."/>
            <person name="Quatrano R.S."/>
            <person name="Mayer K.F.X."/>
            <person name="Goodstein D."/>
            <person name="Casacuberta J.M."/>
            <person name="Vandepoele K."/>
            <person name="Reski R."/>
            <person name="Cuming A.C."/>
            <person name="Tuskan G.A."/>
            <person name="Maumus F."/>
            <person name="Salse J."/>
            <person name="Schmutz J."/>
            <person name="Rensing S.A."/>
        </authorList>
    </citation>
    <scope>NUCLEOTIDE SEQUENCE [LARGE SCALE GENOMIC DNA]</scope>
    <source>
        <strain evidence="3 4">cv. Gransden 2004</strain>
    </source>
</reference>
<dbReference type="EMBL" id="ABEU02000020">
    <property type="protein sequence ID" value="PNR33445.1"/>
    <property type="molecule type" value="Genomic_DNA"/>
</dbReference>
<feature type="region of interest" description="Disordered" evidence="1">
    <location>
        <begin position="1"/>
        <end position="25"/>
    </location>
</feature>
<organism evidence="2">
    <name type="scientific">Physcomitrium patens</name>
    <name type="common">Spreading-leaved earth moss</name>
    <name type="synonym">Physcomitrella patens</name>
    <dbReference type="NCBI Taxonomy" id="3218"/>
    <lineage>
        <taxon>Eukaryota</taxon>
        <taxon>Viridiplantae</taxon>
        <taxon>Streptophyta</taxon>
        <taxon>Embryophyta</taxon>
        <taxon>Bryophyta</taxon>
        <taxon>Bryophytina</taxon>
        <taxon>Bryopsida</taxon>
        <taxon>Funariidae</taxon>
        <taxon>Funariales</taxon>
        <taxon>Funariaceae</taxon>
        <taxon>Physcomitrium</taxon>
    </lineage>
</organism>
<feature type="compositionally biased region" description="Polar residues" evidence="1">
    <location>
        <begin position="1"/>
        <end position="21"/>
    </location>
</feature>
<proteinExistence type="predicted"/>
<dbReference type="EnsemblPlants" id="Pp3c20_20900V3.1">
    <property type="protein sequence ID" value="PAC:32947367.CDS.1"/>
    <property type="gene ID" value="Pp3c20_20900"/>
</dbReference>
<reference evidence="3" key="3">
    <citation type="submission" date="2020-12" db="UniProtKB">
        <authorList>
            <consortium name="EnsemblPlants"/>
        </authorList>
    </citation>
    <scope>IDENTIFICATION</scope>
</reference>
<evidence type="ECO:0000313" key="2">
    <source>
        <dbReference type="EMBL" id="PNR33445.1"/>
    </source>
</evidence>
<reference evidence="2 4" key="1">
    <citation type="journal article" date="2008" name="Science">
        <title>The Physcomitrella genome reveals evolutionary insights into the conquest of land by plants.</title>
        <authorList>
            <person name="Rensing S."/>
            <person name="Lang D."/>
            <person name="Zimmer A."/>
            <person name="Terry A."/>
            <person name="Salamov A."/>
            <person name="Shapiro H."/>
            <person name="Nishiyama T."/>
            <person name="Perroud P.-F."/>
            <person name="Lindquist E."/>
            <person name="Kamisugi Y."/>
            <person name="Tanahashi T."/>
            <person name="Sakakibara K."/>
            <person name="Fujita T."/>
            <person name="Oishi K."/>
            <person name="Shin-I T."/>
            <person name="Kuroki Y."/>
            <person name="Toyoda A."/>
            <person name="Suzuki Y."/>
            <person name="Hashimoto A."/>
            <person name="Yamaguchi K."/>
            <person name="Sugano A."/>
            <person name="Kohara Y."/>
            <person name="Fujiyama A."/>
            <person name="Anterola A."/>
            <person name="Aoki S."/>
            <person name="Ashton N."/>
            <person name="Barbazuk W.B."/>
            <person name="Barker E."/>
            <person name="Bennetzen J."/>
            <person name="Bezanilla M."/>
            <person name="Blankenship R."/>
            <person name="Cho S.H."/>
            <person name="Dutcher S."/>
            <person name="Estelle M."/>
            <person name="Fawcett J.A."/>
            <person name="Gundlach H."/>
            <person name="Hanada K."/>
            <person name="Heyl A."/>
            <person name="Hicks K.A."/>
            <person name="Hugh J."/>
            <person name="Lohr M."/>
            <person name="Mayer K."/>
            <person name="Melkozernov A."/>
            <person name="Murata T."/>
            <person name="Nelson D."/>
            <person name="Pils B."/>
            <person name="Prigge M."/>
            <person name="Reiss B."/>
            <person name="Renner T."/>
            <person name="Rombauts S."/>
            <person name="Rushton P."/>
            <person name="Sanderfoot A."/>
            <person name="Schween G."/>
            <person name="Shiu S.-H."/>
            <person name="Stueber K."/>
            <person name="Theodoulou F.L."/>
            <person name="Tu H."/>
            <person name="Van de Peer Y."/>
            <person name="Verrier P.J."/>
            <person name="Waters E."/>
            <person name="Wood A."/>
            <person name="Yang L."/>
            <person name="Cove D."/>
            <person name="Cuming A."/>
            <person name="Hasebe M."/>
            <person name="Lucas S."/>
            <person name="Mishler D.B."/>
            <person name="Reski R."/>
            <person name="Grigoriev I."/>
            <person name="Quatrano R.S."/>
            <person name="Boore J.L."/>
        </authorList>
    </citation>
    <scope>NUCLEOTIDE SEQUENCE [LARGE SCALE GENOMIC DNA]</scope>
    <source>
        <strain evidence="3 4">cv. Gransden 2004</strain>
    </source>
</reference>
<dbReference type="Gramene" id="Pp3c20_20900V3.1">
    <property type="protein sequence ID" value="PAC:32947367.CDS.1"/>
    <property type="gene ID" value="Pp3c20_20900"/>
</dbReference>